<evidence type="ECO:0000313" key="1">
    <source>
        <dbReference type="EMBL" id="KAF2249764.1"/>
    </source>
</evidence>
<gene>
    <name evidence="1" type="ORF">BU26DRAFT_593122</name>
</gene>
<reference evidence="1" key="1">
    <citation type="journal article" date="2020" name="Stud. Mycol.">
        <title>101 Dothideomycetes genomes: a test case for predicting lifestyles and emergence of pathogens.</title>
        <authorList>
            <person name="Haridas S."/>
            <person name="Albert R."/>
            <person name="Binder M."/>
            <person name="Bloem J."/>
            <person name="Labutti K."/>
            <person name="Salamov A."/>
            <person name="Andreopoulos B."/>
            <person name="Baker S."/>
            <person name="Barry K."/>
            <person name="Bills G."/>
            <person name="Bluhm B."/>
            <person name="Cannon C."/>
            <person name="Castanera R."/>
            <person name="Culley D."/>
            <person name="Daum C."/>
            <person name="Ezra D."/>
            <person name="Gonzalez J."/>
            <person name="Henrissat B."/>
            <person name="Kuo A."/>
            <person name="Liang C."/>
            <person name="Lipzen A."/>
            <person name="Lutzoni F."/>
            <person name="Magnuson J."/>
            <person name="Mondo S."/>
            <person name="Nolan M."/>
            <person name="Ohm R."/>
            <person name="Pangilinan J."/>
            <person name="Park H.-J."/>
            <person name="Ramirez L."/>
            <person name="Alfaro M."/>
            <person name="Sun H."/>
            <person name="Tritt A."/>
            <person name="Yoshinaga Y."/>
            <person name="Zwiers L.-H."/>
            <person name="Turgeon B."/>
            <person name="Goodwin S."/>
            <person name="Spatafora J."/>
            <person name="Crous P."/>
            <person name="Grigoriev I."/>
        </authorList>
    </citation>
    <scope>NUCLEOTIDE SEQUENCE</scope>
    <source>
        <strain evidence="1">CBS 122368</strain>
    </source>
</reference>
<sequence>MANPSPLAEPTSLREHVPAPVVTITVRQCNVDQMMKDWAWTIPTIETVARVNDSMVHQFIRNDYAQMSTNSLVQDFYLSATWFAEELVVKPLKVLKKELTAILHVRFEKTFAPGASVNDDGEPLMPTIAEMIETAERRVEKLVEAINELRLYYLFRGWNMKAINMDYRLEGIPSASAKEIILSLELQKQLRKPREQGKACLETLEKEIDLDFTFGLDPSVAKDKGAPSTSVPRTFFVCGHNGVWNVGASLDDMMKFPEARRILKDIRDHRIGQNYTTRISDVLSEYHEKEQAQIEAFHKSKKKKQQKPPLREIRQKILGDIKERPLGRSNEWGQAYDSLLTPRDSCYSCKIVFSYEMVVKSYPVEQVKITDWAWSNYKEKANACAEVVTSLKCVVIA</sequence>
<dbReference type="GeneID" id="54588193"/>
<organism evidence="1 2">
    <name type="scientific">Trematosphaeria pertusa</name>
    <dbReference type="NCBI Taxonomy" id="390896"/>
    <lineage>
        <taxon>Eukaryota</taxon>
        <taxon>Fungi</taxon>
        <taxon>Dikarya</taxon>
        <taxon>Ascomycota</taxon>
        <taxon>Pezizomycotina</taxon>
        <taxon>Dothideomycetes</taxon>
        <taxon>Pleosporomycetidae</taxon>
        <taxon>Pleosporales</taxon>
        <taxon>Massarineae</taxon>
        <taxon>Trematosphaeriaceae</taxon>
        <taxon>Trematosphaeria</taxon>
    </lineage>
</organism>
<accession>A0A6A6IGP5</accession>
<dbReference type="AlphaFoldDB" id="A0A6A6IGP5"/>
<protein>
    <submittedName>
        <fullName evidence="1">Uncharacterized protein</fullName>
    </submittedName>
</protein>
<proteinExistence type="predicted"/>
<keyword evidence="2" id="KW-1185">Reference proteome</keyword>
<name>A0A6A6IGP5_9PLEO</name>
<evidence type="ECO:0000313" key="2">
    <source>
        <dbReference type="Proteomes" id="UP000800094"/>
    </source>
</evidence>
<dbReference type="RefSeq" id="XP_033684768.1">
    <property type="nucleotide sequence ID" value="XM_033834863.1"/>
</dbReference>
<dbReference type="Proteomes" id="UP000800094">
    <property type="component" value="Unassembled WGS sequence"/>
</dbReference>
<dbReference type="EMBL" id="ML987194">
    <property type="protein sequence ID" value="KAF2249764.1"/>
    <property type="molecule type" value="Genomic_DNA"/>
</dbReference>